<gene>
    <name evidence="2" type="ORF">GCM10010276_50570</name>
</gene>
<dbReference type="Pfam" id="PF26348">
    <property type="entry name" value="SRA_ScoMcrA"/>
    <property type="match status" value="1"/>
</dbReference>
<evidence type="ECO:0000259" key="1">
    <source>
        <dbReference type="Pfam" id="PF26348"/>
    </source>
</evidence>
<accession>A0ABN3MGS7</accession>
<feature type="domain" description="ScoMcrA-like SRA" evidence="1">
    <location>
        <begin position="14"/>
        <end position="153"/>
    </location>
</feature>
<reference evidence="2 3" key="1">
    <citation type="journal article" date="2019" name="Int. J. Syst. Evol. Microbiol.">
        <title>The Global Catalogue of Microorganisms (GCM) 10K type strain sequencing project: providing services to taxonomists for standard genome sequencing and annotation.</title>
        <authorList>
            <consortium name="The Broad Institute Genomics Platform"/>
            <consortium name="The Broad Institute Genome Sequencing Center for Infectious Disease"/>
            <person name="Wu L."/>
            <person name="Ma J."/>
        </authorList>
    </citation>
    <scope>NUCLEOTIDE SEQUENCE [LARGE SCALE GENOMIC DNA]</scope>
    <source>
        <strain evidence="2 3">JCM 4395</strain>
    </source>
</reference>
<dbReference type="RefSeq" id="WP_344402824.1">
    <property type="nucleotide sequence ID" value="NZ_BAAASG010000011.1"/>
</dbReference>
<proteinExistence type="predicted"/>
<dbReference type="Proteomes" id="UP001501777">
    <property type="component" value="Unassembled WGS sequence"/>
</dbReference>
<organism evidence="2 3">
    <name type="scientific">Streptomyces longisporus</name>
    <dbReference type="NCBI Taxonomy" id="1948"/>
    <lineage>
        <taxon>Bacteria</taxon>
        <taxon>Bacillati</taxon>
        <taxon>Actinomycetota</taxon>
        <taxon>Actinomycetes</taxon>
        <taxon>Kitasatosporales</taxon>
        <taxon>Streptomycetaceae</taxon>
        <taxon>Streptomyces</taxon>
    </lineage>
</organism>
<keyword evidence="3" id="KW-1185">Reference proteome</keyword>
<evidence type="ECO:0000313" key="2">
    <source>
        <dbReference type="EMBL" id="GAA2501706.1"/>
    </source>
</evidence>
<protein>
    <recommendedName>
        <fullName evidence="1">ScoMcrA-like SRA domain-containing protein</fullName>
    </recommendedName>
</protein>
<comment type="caution">
    <text evidence="2">The sequence shown here is derived from an EMBL/GenBank/DDBJ whole genome shotgun (WGS) entry which is preliminary data.</text>
</comment>
<name>A0ABN3MGS7_STRLO</name>
<sequence>MTTHTSGFRPGQILTRAEIHPVLGGAGYAGICPAVEKRNVLIFSDSKVGEGFGYRDGWLAENDDIGPIFTYTGVGKRGDQALAGGNRSILEHAEKGRTLHLFVAVGKVAGSDTRTHMYIGEFKVDERKPFEIRGAKDELNADRNVIVFRLRPTGLYIRREEDTLPRTTNPRSRFNRTAAKLPRAYRRQKRQRGQLSDADHVAATRDDLADDFEESSLAAGETIGQLEVSMRDATAQLMLELYNPASNTVYEPTGSAASESMAEAMAQLLLARHHLRSIAHSQPLHLMVLTPELPREDLRNLLAEHGIGVVYRNESGGFSEFEASTTTSGNTLRAFRCLDCPVPA</sequence>
<dbReference type="EMBL" id="BAAASG010000011">
    <property type="protein sequence ID" value="GAA2501706.1"/>
    <property type="molecule type" value="Genomic_DNA"/>
</dbReference>
<dbReference type="InterPro" id="IPR058712">
    <property type="entry name" value="SRA_ScoMcrA"/>
</dbReference>
<evidence type="ECO:0000313" key="3">
    <source>
        <dbReference type="Proteomes" id="UP001501777"/>
    </source>
</evidence>